<evidence type="ECO:0000256" key="2">
    <source>
        <dbReference type="ARBA" id="ARBA00022971"/>
    </source>
</evidence>
<evidence type="ECO:0000259" key="3">
    <source>
        <dbReference type="Pfam" id="PF03389"/>
    </source>
</evidence>
<accession>Q9AN57</accession>
<dbReference type="EMBL" id="AH010242">
    <property type="protein sequence ID" value="AAG60919.1"/>
    <property type="molecule type" value="Genomic_DNA"/>
</dbReference>
<evidence type="ECO:0000313" key="4">
    <source>
        <dbReference type="EMBL" id="AAG60919.1"/>
    </source>
</evidence>
<name>Q9AN57_BRAJP</name>
<gene>
    <name evidence="4" type="primary">id523</name>
</gene>
<proteinExistence type="inferred from homology"/>
<organism evidence="4">
    <name type="scientific">Bradyrhizobium japonicum</name>
    <dbReference type="NCBI Taxonomy" id="375"/>
    <lineage>
        <taxon>Bacteria</taxon>
        <taxon>Pseudomonadati</taxon>
        <taxon>Pseudomonadota</taxon>
        <taxon>Alphaproteobacteria</taxon>
        <taxon>Hyphomicrobiales</taxon>
        <taxon>Nitrobacteraceae</taxon>
        <taxon>Bradyrhizobium</taxon>
    </lineage>
</organism>
<evidence type="ECO:0000256" key="1">
    <source>
        <dbReference type="ARBA" id="ARBA00010873"/>
    </source>
</evidence>
<sequence length="243" mass="27623">MFAGRRSGTTSSPSSRTRNSLSCFVLLANAFNSASTSCRLRIFGLHRLMMHLRIATRLWRGSRWIANYGEPSREFFSRGAYTSFRRALVDSSWIAVMAIYHLSVEVISRAKGQRAIASAAYRSGSRLHDARIDRDQHFSNKSGIVHSEVMLPEHAPEAWRDREQLWNEVEAREIRKDAQLAREVEFAISQEMNQQQGITLARDFVVAEFVEAGMTADLILHWDISARTAWRNPTPMSYSPCAA</sequence>
<dbReference type="AlphaFoldDB" id="Q9AN57"/>
<reference evidence="4" key="1">
    <citation type="journal article" date="2001" name="J. Bacteriol.">
        <title>Potential symbiosis-specific genes uncovered by sequencing a 410-kb DNA region of the Bradyrhizobium japonicum chromosome.</title>
        <authorList>
            <person name="Gottfert M."/>
            <person name="Rothlisberger S."/>
            <person name="Kundig C."/>
            <person name="Beck C."/>
            <person name="Marty R."/>
            <person name="Hennecke H."/>
        </authorList>
    </citation>
    <scope>NUCLEOTIDE SEQUENCE</scope>
    <source>
        <strain evidence="4">110spc4</strain>
    </source>
</reference>
<dbReference type="InterPro" id="IPR005053">
    <property type="entry name" value="MobA_MobL"/>
</dbReference>
<keyword evidence="2" id="KW-0184">Conjugation</keyword>
<dbReference type="Pfam" id="PF03389">
    <property type="entry name" value="MobA_MobL"/>
    <property type="match status" value="1"/>
</dbReference>
<dbReference type="Gene3D" id="3.30.930.30">
    <property type="match status" value="1"/>
</dbReference>
<protein>
    <submittedName>
        <fullName evidence="4">ID523</fullName>
    </submittedName>
</protein>
<feature type="domain" description="MobA/MobL protein" evidence="3">
    <location>
        <begin position="115"/>
        <end position="225"/>
    </location>
</feature>
<comment type="similarity">
    <text evidence="1">Belongs to the MobA/MobL family.</text>
</comment>